<dbReference type="EMBL" id="CP074132">
    <property type="protein sequence ID" value="QUX26936.1"/>
    <property type="molecule type" value="Genomic_DNA"/>
</dbReference>
<evidence type="ECO:0000256" key="2">
    <source>
        <dbReference type="SAM" id="MobiDB-lite"/>
    </source>
</evidence>
<dbReference type="InterPro" id="IPR003737">
    <property type="entry name" value="GlcNAc_PI_deacetylase-related"/>
</dbReference>
<keyword evidence="4" id="KW-1185">Reference proteome</keyword>
<evidence type="ECO:0000256" key="1">
    <source>
        <dbReference type="ARBA" id="ARBA00022833"/>
    </source>
</evidence>
<dbReference type="PANTHER" id="PTHR12993">
    <property type="entry name" value="N-ACETYLGLUCOSAMINYL-PHOSPHATIDYLINOSITOL DE-N-ACETYLASE-RELATED"/>
    <property type="match status" value="1"/>
</dbReference>
<organism evidence="3 4">
    <name type="scientific">Nocardiopsis akebiae</name>
    <dbReference type="NCBI Taxonomy" id="2831968"/>
    <lineage>
        <taxon>Bacteria</taxon>
        <taxon>Bacillati</taxon>
        <taxon>Actinomycetota</taxon>
        <taxon>Actinomycetes</taxon>
        <taxon>Streptosporangiales</taxon>
        <taxon>Nocardiopsidaceae</taxon>
        <taxon>Nocardiopsis</taxon>
    </lineage>
</organism>
<dbReference type="SUPFAM" id="SSF102588">
    <property type="entry name" value="LmbE-like"/>
    <property type="match status" value="1"/>
</dbReference>
<dbReference type="Proteomes" id="UP000678016">
    <property type="component" value="Chromosome"/>
</dbReference>
<feature type="region of interest" description="Disordered" evidence="2">
    <location>
        <begin position="226"/>
        <end position="246"/>
    </location>
</feature>
<dbReference type="Gene3D" id="3.40.50.10320">
    <property type="entry name" value="LmbE-like"/>
    <property type="match status" value="1"/>
</dbReference>
<sequence>MTGLPSGGTVDHLVLSPHPDDAVWSLGARIARWRREGARVLVLTVFDGPDPDPVPGGASRALSAPPSARRAEDRAALSLLGLAPHSLGLADAAARRSDGVPRYPSVTRLFSTPHPDDAALVDRIAEAIARHRDGGTLVHAPLAAGDHVDHRLTRAAVERAGVGAPAWYEDFPYTVRARHRQGLARRASALTEADTEVWLEAARCYTSQARSLFGGTDALTAALRERARPREGDDPARPHAHHWVRA</sequence>
<accession>A0ABX8BXX2</accession>
<gene>
    <name evidence="3" type="ORF">KGD83_16375</name>
</gene>
<name>A0ABX8BXX2_9ACTN</name>
<dbReference type="RefSeq" id="WP_212640024.1">
    <property type="nucleotide sequence ID" value="NZ_CP074132.1"/>
</dbReference>
<evidence type="ECO:0000313" key="4">
    <source>
        <dbReference type="Proteomes" id="UP000678016"/>
    </source>
</evidence>
<reference evidence="4" key="1">
    <citation type="submission" date="2021-05" db="EMBL/GenBank/DDBJ databases">
        <title>Direct Submission.</title>
        <authorList>
            <person name="Li K."/>
            <person name="Gao J."/>
        </authorList>
    </citation>
    <scope>NUCLEOTIDE SEQUENCE [LARGE SCALE GENOMIC DNA]</scope>
    <source>
        <strain evidence="4">HDS12</strain>
    </source>
</reference>
<dbReference type="Pfam" id="PF02585">
    <property type="entry name" value="PIG-L"/>
    <property type="match status" value="1"/>
</dbReference>
<feature type="compositionally biased region" description="Basic and acidic residues" evidence="2">
    <location>
        <begin position="226"/>
        <end position="237"/>
    </location>
</feature>
<keyword evidence="1" id="KW-0862">Zinc</keyword>
<evidence type="ECO:0000313" key="3">
    <source>
        <dbReference type="EMBL" id="QUX26936.1"/>
    </source>
</evidence>
<dbReference type="InterPro" id="IPR024078">
    <property type="entry name" value="LmbE-like_dom_sf"/>
</dbReference>
<protein>
    <submittedName>
        <fullName evidence="3">PIG-L family deacetylase</fullName>
    </submittedName>
</protein>
<proteinExistence type="predicted"/>
<dbReference type="PANTHER" id="PTHR12993:SF29">
    <property type="entry name" value="BLR3841 PROTEIN"/>
    <property type="match status" value="1"/>
</dbReference>